<protein>
    <submittedName>
        <fullName evidence="8">ABC transporter permease</fullName>
    </submittedName>
</protein>
<dbReference type="PANTHER" id="PTHR32322:SF2">
    <property type="entry name" value="EAMA DOMAIN-CONTAINING PROTEIN"/>
    <property type="match status" value="1"/>
</dbReference>
<reference evidence="8" key="1">
    <citation type="journal article" date="2014" name="Int. J. Syst. Evol. Microbiol.">
        <title>Complete genome sequence of Corynebacterium casei LMG S-19264T (=DSM 44701T), isolated from a smear-ripened cheese.</title>
        <authorList>
            <consortium name="US DOE Joint Genome Institute (JGI-PGF)"/>
            <person name="Walter F."/>
            <person name="Albersmeier A."/>
            <person name="Kalinowski J."/>
            <person name="Ruckert C."/>
        </authorList>
    </citation>
    <scope>NUCLEOTIDE SEQUENCE</scope>
    <source>
        <strain evidence="8">CCM 8711</strain>
    </source>
</reference>
<evidence type="ECO:0000256" key="1">
    <source>
        <dbReference type="ARBA" id="ARBA00004141"/>
    </source>
</evidence>
<dbReference type="InterPro" id="IPR050638">
    <property type="entry name" value="AA-Vitamin_Transporters"/>
</dbReference>
<evidence type="ECO:0000256" key="5">
    <source>
        <dbReference type="ARBA" id="ARBA00023136"/>
    </source>
</evidence>
<feature type="domain" description="EamA" evidence="7">
    <location>
        <begin position="149"/>
        <end position="281"/>
    </location>
</feature>
<comment type="subcellular location">
    <subcellularLocation>
        <location evidence="1">Membrane</location>
        <topology evidence="1">Multi-pass membrane protein</topology>
    </subcellularLocation>
</comment>
<comment type="caution">
    <text evidence="8">The sequence shown here is derived from an EMBL/GenBank/DDBJ whole genome shotgun (WGS) entry which is preliminary data.</text>
</comment>
<feature type="transmembrane region" description="Helical" evidence="6">
    <location>
        <begin position="31"/>
        <end position="52"/>
    </location>
</feature>
<keyword evidence="5 6" id="KW-0472">Membrane</keyword>
<feature type="transmembrane region" description="Helical" evidence="6">
    <location>
        <begin position="180"/>
        <end position="200"/>
    </location>
</feature>
<reference evidence="8" key="2">
    <citation type="submission" date="2020-09" db="EMBL/GenBank/DDBJ databases">
        <authorList>
            <person name="Sun Q."/>
            <person name="Sedlacek I."/>
        </authorList>
    </citation>
    <scope>NUCLEOTIDE SEQUENCE</scope>
    <source>
        <strain evidence="8">CCM 8711</strain>
    </source>
</reference>
<dbReference type="InterPro" id="IPR037185">
    <property type="entry name" value="EmrE-like"/>
</dbReference>
<dbReference type="AlphaFoldDB" id="A0A917J573"/>
<evidence type="ECO:0000256" key="3">
    <source>
        <dbReference type="ARBA" id="ARBA00022692"/>
    </source>
</evidence>
<feature type="transmembrane region" description="Helical" evidence="6">
    <location>
        <begin position="241"/>
        <end position="258"/>
    </location>
</feature>
<keyword evidence="9" id="KW-1185">Reference proteome</keyword>
<evidence type="ECO:0000256" key="2">
    <source>
        <dbReference type="ARBA" id="ARBA00007362"/>
    </source>
</evidence>
<feature type="transmembrane region" description="Helical" evidence="6">
    <location>
        <begin position="68"/>
        <end position="86"/>
    </location>
</feature>
<feature type="transmembrane region" description="Helical" evidence="6">
    <location>
        <begin position="212"/>
        <end position="234"/>
    </location>
</feature>
<gene>
    <name evidence="8" type="ORF">GCM10011425_05100</name>
</gene>
<organism evidence="8 9">
    <name type="scientific">Mucilaginibacter galii</name>
    <dbReference type="NCBI Taxonomy" id="2005073"/>
    <lineage>
        <taxon>Bacteria</taxon>
        <taxon>Pseudomonadati</taxon>
        <taxon>Bacteroidota</taxon>
        <taxon>Sphingobacteriia</taxon>
        <taxon>Sphingobacteriales</taxon>
        <taxon>Sphingobacteriaceae</taxon>
        <taxon>Mucilaginibacter</taxon>
    </lineage>
</organism>
<comment type="similarity">
    <text evidence="2">Belongs to the EamA transporter family.</text>
</comment>
<proteinExistence type="inferred from homology"/>
<name>A0A917J573_9SPHI</name>
<accession>A0A917J573</accession>
<feature type="transmembrane region" description="Helical" evidence="6">
    <location>
        <begin position="92"/>
        <end position="114"/>
    </location>
</feature>
<feature type="transmembrane region" description="Helical" evidence="6">
    <location>
        <begin position="146"/>
        <end position="168"/>
    </location>
</feature>
<feature type="transmembrane region" description="Helical" evidence="6">
    <location>
        <begin position="264"/>
        <end position="281"/>
    </location>
</feature>
<dbReference type="GO" id="GO:0016020">
    <property type="term" value="C:membrane"/>
    <property type="evidence" value="ECO:0007669"/>
    <property type="project" value="UniProtKB-SubCell"/>
</dbReference>
<feature type="domain" description="EamA" evidence="7">
    <location>
        <begin position="6"/>
        <end position="136"/>
    </location>
</feature>
<evidence type="ECO:0000256" key="4">
    <source>
        <dbReference type="ARBA" id="ARBA00022989"/>
    </source>
</evidence>
<sequence length="294" mass="32708">MYKNILPGLLFAVLWATGAIAAKFGIRSADALMLASLRFLITGIVFAPYFLLHKKHRFIPYRNEWKSIVIYGMLNTTLTLGSFFAAQKYASAGISMLFTAVTPLLIALLSSIFLKRKLSRFEIVGMLVAFSGLLLAALSALPTATITVTGIILLAVYMTAYALSSMYISVTRVSLHNMVFNVWQVFIGGLILLPFCWLFKASHVRHFDVNLLLSLTWLIIMLSFVANLLWLYLIKKDAVSAASWLYLVPVLGYLYGYWLLGEAVTLYAVLGGIMVIVGLVISKRKTQDVLEPDM</sequence>
<feature type="transmembrane region" description="Helical" evidence="6">
    <location>
        <begin position="121"/>
        <end position="140"/>
    </location>
</feature>
<keyword evidence="4 6" id="KW-1133">Transmembrane helix</keyword>
<evidence type="ECO:0000313" key="9">
    <source>
        <dbReference type="Proteomes" id="UP000662074"/>
    </source>
</evidence>
<keyword evidence="3 6" id="KW-0812">Transmembrane</keyword>
<evidence type="ECO:0000259" key="7">
    <source>
        <dbReference type="Pfam" id="PF00892"/>
    </source>
</evidence>
<dbReference type="PANTHER" id="PTHR32322">
    <property type="entry name" value="INNER MEMBRANE TRANSPORTER"/>
    <property type="match status" value="1"/>
</dbReference>
<dbReference type="EMBL" id="BMDO01000001">
    <property type="protein sequence ID" value="GGI49298.1"/>
    <property type="molecule type" value="Genomic_DNA"/>
</dbReference>
<dbReference type="Pfam" id="PF00892">
    <property type="entry name" value="EamA"/>
    <property type="match status" value="2"/>
</dbReference>
<dbReference type="RefSeq" id="WP_188413497.1">
    <property type="nucleotide sequence ID" value="NZ_BMDO01000001.1"/>
</dbReference>
<evidence type="ECO:0000313" key="8">
    <source>
        <dbReference type="EMBL" id="GGI49298.1"/>
    </source>
</evidence>
<dbReference type="SUPFAM" id="SSF103481">
    <property type="entry name" value="Multidrug resistance efflux transporter EmrE"/>
    <property type="match status" value="2"/>
</dbReference>
<dbReference type="InterPro" id="IPR000620">
    <property type="entry name" value="EamA_dom"/>
</dbReference>
<dbReference type="Proteomes" id="UP000662074">
    <property type="component" value="Unassembled WGS sequence"/>
</dbReference>
<evidence type="ECO:0000256" key="6">
    <source>
        <dbReference type="SAM" id="Phobius"/>
    </source>
</evidence>